<sequence length="338" mass="39296">MENKMTLKRAVYLIVFIIIVLCVIISGGLLFSPKNNTRKAGMHIARARGFYGEKKNTIQVLGLGNSDLFYALNPLWMYRDQGFTSFMASEELQTTVKAHKLFTDFLKTQSPKLVVIETNEFFLRPGTFEFNELIKSKINEYLPMTQYHTRWKSLNKQDFTLKKLKNRPTVYKGFKFHTRRVKFNPASYCDEATIDTMDPIDAYYLDKIMKICKEKGIQVLFMTAWAPADWSKKRSIESAKIAKKYGVNYLDFNDEKLIKEAGLTSGLDGQPSDFKDYGSHMNYWGAQKMSDYVGKYIAKNYHLKDVRKNPDYASWNRDLAVFEGNAKARLKEVKRKRK</sequence>
<dbReference type="RefSeq" id="WP_004801756.1">
    <property type="nucleotide sequence ID" value="NZ_KB446647.1"/>
</dbReference>
<keyword evidence="3" id="KW-1185">Reference proteome</keyword>
<dbReference type="STRING" id="999415.HMPREF9943_00537"/>
<proteinExistence type="predicted"/>
<name>M2Q4J5_9FIRM</name>
<evidence type="ECO:0008006" key="4">
    <source>
        <dbReference type="Google" id="ProtNLM"/>
    </source>
</evidence>
<dbReference type="OrthoDB" id="9796702at2"/>
<reference evidence="2 3" key="1">
    <citation type="submission" date="2013-02" db="EMBL/GenBank/DDBJ databases">
        <title>The Genome Sequence of Lactobacillus catenaformis F0143.</title>
        <authorList>
            <consortium name="The Broad Institute Genome Sequencing Platform"/>
            <person name="Earl A."/>
            <person name="Ward D."/>
            <person name="Feldgarden M."/>
            <person name="Gevers D."/>
            <person name="Izard J."/>
            <person name="Blanton J.M."/>
            <person name="Mathney J."/>
            <person name="Dewhirst F.E."/>
            <person name="Young S.K."/>
            <person name="Zeng Q."/>
            <person name="Gargeya S."/>
            <person name="Fitzgerald M."/>
            <person name="Haas B."/>
            <person name="Abouelleil A."/>
            <person name="Alvarado L."/>
            <person name="Arachchi H.M."/>
            <person name="Berlin A."/>
            <person name="Chapman S.B."/>
            <person name="Gearin G."/>
            <person name="Goldberg J."/>
            <person name="Griggs A."/>
            <person name="Gujja S."/>
            <person name="Hansen M."/>
            <person name="Heiman D."/>
            <person name="Howarth C."/>
            <person name="Larimer J."/>
            <person name="Lui A."/>
            <person name="MacDonald P.J.P."/>
            <person name="McCowen C."/>
            <person name="Montmayeur A."/>
            <person name="Murphy C."/>
            <person name="Neiman D."/>
            <person name="Pearson M."/>
            <person name="Priest M."/>
            <person name="Roberts A."/>
            <person name="Saif S."/>
            <person name="Shea T."/>
            <person name="Sisk P."/>
            <person name="Stolte C."/>
            <person name="Sykes S."/>
            <person name="Wortman J."/>
            <person name="Nusbaum C."/>
            <person name="Birren B."/>
        </authorList>
    </citation>
    <scope>NUCLEOTIDE SEQUENCE [LARGE SCALE GENOMIC DNA]</scope>
    <source>
        <strain evidence="2 3">OT 569</strain>
    </source>
</reference>
<keyword evidence="1" id="KW-1133">Transmembrane helix</keyword>
<dbReference type="EMBL" id="AGEJ01000010">
    <property type="protein sequence ID" value="EMD17166.1"/>
    <property type="molecule type" value="Genomic_DNA"/>
</dbReference>
<dbReference type="Proteomes" id="UP000011758">
    <property type="component" value="Unassembled WGS sequence"/>
</dbReference>
<comment type="caution">
    <text evidence="2">The sequence shown here is derived from an EMBL/GenBank/DDBJ whole genome shotgun (WGS) entry which is preliminary data.</text>
</comment>
<dbReference type="SUPFAM" id="SSF52266">
    <property type="entry name" value="SGNH hydrolase"/>
    <property type="match status" value="1"/>
</dbReference>
<feature type="transmembrane region" description="Helical" evidence="1">
    <location>
        <begin position="12"/>
        <end position="31"/>
    </location>
</feature>
<gene>
    <name evidence="2" type="ORF">HMPREF9943_00537</name>
</gene>
<evidence type="ECO:0000313" key="3">
    <source>
        <dbReference type="Proteomes" id="UP000011758"/>
    </source>
</evidence>
<dbReference type="Gene3D" id="3.40.50.1110">
    <property type="entry name" value="SGNH hydrolase"/>
    <property type="match status" value="1"/>
</dbReference>
<evidence type="ECO:0000256" key="1">
    <source>
        <dbReference type="SAM" id="Phobius"/>
    </source>
</evidence>
<dbReference type="InterPro" id="IPR036514">
    <property type="entry name" value="SGNH_hydro_sf"/>
</dbReference>
<dbReference type="AlphaFoldDB" id="M2Q4J5"/>
<dbReference type="BioCyc" id="ECAT999415-HMP:GTTI-557-MONOMER"/>
<protein>
    <recommendedName>
        <fullName evidence="4">SGNH/GDSL hydrolase family protein</fullName>
    </recommendedName>
</protein>
<dbReference type="eggNOG" id="COG2755">
    <property type="taxonomic scope" value="Bacteria"/>
</dbReference>
<keyword evidence="1" id="KW-0472">Membrane</keyword>
<evidence type="ECO:0000313" key="2">
    <source>
        <dbReference type="EMBL" id="EMD17166.1"/>
    </source>
</evidence>
<keyword evidence="1" id="KW-0812">Transmembrane</keyword>
<accession>M2Q4J5</accession>
<organism evidence="2 3">
    <name type="scientific">Eggerthia catenaformis OT 569 = DSM 20559</name>
    <dbReference type="NCBI Taxonomy" id="999415"/>
    <lineage>
        <taxon>Bacteria</taxon>
        <taxon>Bacillati</taxon>
        <taxon>Bacillota</taxon>
        <taxon>Erysipelotrichia</taxon>
        <taxon>Erysipelotrichales</taxon>
        <taxon>Coprobacillaceae</taxon>
        <taxon>Eggerthia</taxon>
    </lineage>
</organism>